<evidence type="ECO:0000313" key="3">
    <source>
        <dbReference type="Proteomes" id="UP001054902"/>
    </source>
</evidence>
<protein>
    <submittedName>
        <fullName evidence="2">Uncharacterized protein</fullName>
    </submittedName>
</protein>
<proteinExistence type="predicted"/>
<evidence type="ECO:0000313" key="2">
    <source>
        <dbReference type="EMBL" id="GFH52117.1"/>
    </source>
</evidence>
<accession>A0AAD3CU45</accession>
<organism evidence="2 3">
    <name type="scientific">Chaetoceros tenuissimus</name>
    <dbReference type="NCBI Taxonomy" id="426638"/>
    <lineage>
        <taxon>Eukaryota</taxon>
        <taxon>Sar</taxon>
        <taxon>Stramenopiles</taxon>
        <taxon>Ochrophyta</taxon>
        <taxon>Bacillariophyta</taxon>
        <taxon>Coscinodiscophyceae</taxon>
        <taxon>Chaetocerotophycidae</taxon>
        <taxon>Chaetocerotales</taxon>
        <taxon>Chaetocerotaceae</taxon>
        <taxon>Chaetoceros</taxon>
    </lineage>
</organism>
<dbReference type="Proteomes" id="UP001054902">
    <property type="component" value="Unassembled WGS sequence"/>
</dbReference>
<sequence length="278" mass="32714">MSITNNLPIPDFASSIPLPSSSSNQNTSQTSGRKSKDNQYSIAKPIPRRFKVPALPRDELTSATIRNGLIYKKFKRPRRIAEEHDRLKNWKIELDQALEKEKKRLEISLEDLQKRTEIAKVRLEKANTAQIRKRQELIELIKERDQKLNEAKAAPLPNVDDDEEIVVMKKRKTQLANQVKELEKRFESLEEKWKKEDIERKEKLSHDKEERKRKVSEKLEQSQRKKQKTESIQADTSAEIARLEKEVKEINQTQSQLIWLMKQVITIQNQKKESSKQK</sequence>
<comment type="caution">
    <text evidence="2">The sequence shown here is derived from an EMBL/GenBank/DDBJ whole genome shotgun (WGS) entry which is preliminary data.</text>
</comment>
<feature type="compositionally biased region" description="Low complexity" evidence="1">
    <location>
        <begin position="14"/>
        <end position="31"/>
    </location>
</feature>
<keyword evidence="3" id="KW-1185">Reference proteome</keyword>
<feature type="region of interest" description="Disordered" evidence="1">
    <location>
        <begin position="1"/>
        <end position="48"/>
    </location>
</feature>
<feature type="compositionally biased region" description="Basic and acidic residues" evidence="1">
    <location>
        <begin position="197"/>
        <end position="223"/>
    </location>
</feature>
<name>A0AAD3CU45_9STRA</name>
<dbReference type="EMBL" id="BLLK01000045">
    <property type="protein sequence ID" value="GFH52117.1"/>
    <property type="molecule type" value="Genomic_DNA"/>
</dbReference>
<dbReference type="AlphaFoldDB" id="A0AAD3CU45"/>
<reference evidence="2 3" key="1">
    <citation type="journal article" date="2021" name="Sci. Rep.">
        <title>The genome of the diatom Chaetoceros tenuissimus carries an ancient integrated fragment of an extant virus.</title>
        <authorList>
            <person name="Hongo Y."/>
            <person name="Kimura K."/>
            <person name="Takaki Y."/>
            <person name="Yoshida Y."/>
            <person name="Baba S."/>
            <person name="Kobayashi G."/>
            <person name="Nagasaki K."/>
            <person name="Hano T."/>
            <person name="Tomaru Y."/>
        </authorList>
    </citation>
    <scope>NUCLEOTIDE SEQUENCE [LARGE SCALE GENOMIC DNA]</scope>
    <source>
        <strain evidence="2 3">NIES-3715</strain>
    </source>
</reference>
<evidence type="ECO:0000256" key="1">
    <source>
        <dbReference type="SAM" id="MobiDB-lite"/>
    </source>
</evidence>
<gene>
    <name evidence="2" type="ORF">CTEN210_08593</name>
</gene>
<feature type="region of interest" description="Disordered" evidence="1">
    <location>
        <begin position="197"/>
        <end position="236"/>
    </location>
</feature>